<comment type="caution">
    <text evidence="8">The sequence shown here is derived from an EMBL/GenBank/DDBJ whole genome shotgun (WGS) entry which is preliminary data.</text>
</comment>
<dbReference type="VEuPathDB" id="FungiDB:CAGL0M11880g"/>
<dbReference type="VEuPathDB" id="FungiDB:B1J91_M11880g"/>
<comment type="subcellular location">
    <subcellularLocation>
        <location evidence="1">Endomembrane system</location>
        <topology evidence="1">Multi-pass membrane protein</topology>
    </subcellularLocation>
    <subcellularLocation>
        <location evidence="7">Endoplasmic reticulum membrane</location>
        <topology evidence="7">Multi-pass membrane protein</topology>
    </subcellularLocation>
</comment>
<dbReference type="Proteomes" id="UP000054886">
    <property type="component" value="Unassembled WGS sequence"/>
</dbReference>
<protein>
    <recommendedName>
        <fullName evidence="7">Post-GPI attachment to proteins factor 3</fullName>
    </recommendedName>
</protein>
<evidence type="ECO:0000256" key="5">
    <source>
        <dbReference type="ARBA" id="ARBA00022989"/>
    </source>
</evidence>
<comment type="similarity">
    <text evidence="7">Belongs to the PGAP3 family.</text>
</comment>
<comment type="function">
    <text evidence="7">Involved in the lipid remodeling steps of GPI-anchor maturation.</text>
</comment>
<gene>
    <name evidence="8" type="ORF">AO440_004366</name>
</gene>
<evidence type="ECO:0000313" key="9">
    <source>
        <dbReference type="Proteomes" id="UP000054886"/>
    </source>
</evidence>
<evidence type="ECO:0000256" key="3">
    <source>
        <dbReference type="ARBA" id="ARBA00022692"/>
    </source>
</evidence>
<evidence type="ECO:0000256" key="4">
    <source>
        <dbReference type="ARBA" id="ARBA00022729"/>
    </source>
</evidence>
<keyword evidence="5 7" id="KW-1133">Transmembrane helix</keyword>
<keyword evidence="6 7" id="KW-0472">Membrane</keyword>
<evidence type="ECO:0000313" key="8">
    <source>
        <dbReference type="EMBL" id="KTA98914.1"/>
    </source>
</evidence>
<feature type="transmembrane region" description="Helical" evidence="7">
    <location>
        <begin position="165"/>
        <end position="186"/>
    </location>
</feature>
<sequence>MQILTLLTSFVLANAVVGSPGDQLDEFIDCICACEYDRKCAGSGINYIDPNTNEFHDVNFVSMIDGRKTFLSSMVSKATFWDCMSECDYECQQIITYDRIRKNKKILQFHGKWPFKKIMGFQEFFASIFSIGNFIPQYRGYKLIQKRLERNSKRAVTDVFYEMMLRNYMWVSIMGMLAWTSSTVFHLRDLVVTEKFDYFFAGGTVLSGFHAILTRLIYKHVAEERRYRYMKIVSGLVVTIFTCHILRLYIDWSYRYNMKFNIFFGVLQYIVLIYVGIDNYIEIQRVRNGSKTEDKSKLQASVFKLSYLPILLVLFTSMSMSLELFDRFSIKWQLDSHATWHLLTIVPSWYLFDFFLADLDFALHRRNE</sequence>
<dbReference type="VEuPathDB" id="FungiDB:GWK60_M11825"/>
<feature type="transmembrane region" description="Helical" evidence="7">
    <location>
        <begin position="262"/>
        <end position="281"/>
    </location>
</feature>
<dbReference type="Pfam" id="PF04080">
    <property type="entry name" value="Per1"/>
    <property type="match status" value="1"/>
</dbReference>
<accession>A0A0W0EPJ9</accession>
<name>A0A0W0EPJ9_CANGB</name>
<evidence type="ECO:0000256" key="1">
    <source>
        <dbReference type="ARBA" id="ARBA00004127"/>
    </source>
</evidence>
<feature type="transmembrane region" description="Helical" evidence="7">
    <location>
        <begin position="124"/>
        <end position="144"/>
    </location>
</feature>
<evidence type="ECO:0000256" key="2">
    <source>
        <dbReference type="ARBA" id="ARBA00022502"/>
    </source>
</evidence>
<feature type="transmembrane region" description="Helical" evidence="7">
    <location>
        <begin position="198"/>
        <end position="218"/>
    </location>
</feature>
<dbReference type="GO" id="GO:0006506">
    <property type="term" value="P:GPI anchor biosynthetic process"/>
    <property type="evidence" value="ECO:0007669"/>
    <property type="project" value="UniProtKB-KW"/>
</dbReference>
<dbReference type="VEuPathDB" id="FungiDB:GVI51_M11847"/>
<dbReference type="PANTHER" id="PTHR13148">
    <property type="entry name" value="PER1-RELATED"/>
    <property type="match status" value="1"/>
</dbReference>
<dbReference type="GO" id="GO:0016788">
    <property type="term" value="F:hydrolase activity, acting on ester bonds"/>
    <property type="evidence" value="ECO:0007669"/>
    <property type="project" value="TreeGrafter"/>
</dbReference>
<feature type="chain" id="PRO_5033203693" description="Post-GPI attachment to proteins factor 3" evidence="7">
    <location>
        <begin position="19"/>
        <end position="368"/>
    </location>
</feature>
<dbReference type="InterPro" id="IPR007217">
    <property type="entry name" value="Per1-like"/>
</dbReference>
<keyword evidence="7" id="KW-0256">Endoplasmic reticulum</keyword>
<evidence type="ECO:0000256" key="7">
    <source>
        <dbReference type="RuleBase" id="RU365066"/>
    </source>
</evidence>
<keyword evidence="4 7" id="KW-0732">Signal</keyword>
<feature type="transmembrane region" description="Helical" evidence="7">
    <location>
        <begin position="340"/>
        <end position="363"/>
    </location>
</feature>
<evidence type="ECO:0000256" key="6">
    <source>
        <dbReference type="ARBA" id="ARBA00023136"/>
    </source>
</evidence>
<feature type="transmembrane region" description="Helical" evidence="7">
    <location>
        <begin position="302"/>
        <end position="320"/>
    </location>
</feature>
<dbReference type="PANTHER" id="PTHR13148:SF0">
    <property type="entry name" value="POST-GPI ATTACHMENT TO PROTEINS FACTOR 3"/>
    <property type="match status" value="1"/>
</dbReference>
<dbReference type="GO" id="GO:0005789">
    <property type="term" value="C:endoplasmic reticulum membrane"/>
    <property type="evidence" value="ECO:0007669"/>
    <property type="project" value="UniProtKB-SubCell"/>
</dbReference>
<organism evidence="8 9">
    <name type="scientific">Candida glabrata</name>
    <name type="common">Yeast</name>
    <name type="synonym">Torulopsis glabrata</name>
    <dbReference type="NCBI Taxonomy" id="5478"/>
    <lineage>
        <taxon>Eukaryota</taxon>
        <taxon>Fungi</taxon>
        <taxon>Dikarya</taxon>
        <taxon>Ascomycota</taxon>
        <taxon>Saccharomycotina</taxon>
        <taxon>Saccharomycetes</taxon>
        <taxon>Saccharomycetales</taxon>
        <taxon>Saccharomycetaceae</taxon>
        <taxon>Nakaseomyces</taxon>
    </lineage>
</organism>
<dbReference type="GO" id="GO:0000329">
    <property type="term" value="C:fungal-type vacuole membrane"/>
    <property type="evidence" value="ECO:0007669"/>
    <property type="project" value="EnsemblFungi"/>
</dbReference>
<dbReference type="GO" id="GO:0030026">
    <property type="term" value="P:intracellular manganese ion homeostasis"/>
    <property type="evidence" value="ECO:0007669"/>
    <property type="project" value="EnsemblFungi"/>
</dbReference>
<keyword evidence="2 7" id="KW-0337">GPI-anchor biosynthesis</keyword>
<feature type="signal peptide" evidence="7">
    <location>
        <begin position="1"/>
        <end position="18"/>
    </location>
</feature>
<dbReference type="EMBL" id="LLZZ01000150">
    <property type="protein sequence ID" value="KTA98914.1"/>
    <property type="molecule type" value="Genomic_DNA"/>
</dbReference>
<proteinExistence type="inferred from homology"/>
<reference evidence="8 9" key="1">
    <citation type="submission" date="2015-10" db="EMBL/GenBank/DDBJ databases">
        <title>Draft genomes sequences of Candida glabrata isolates 1A, 1B, 2A, 2B, 3A and 3B.</title>
        <authorList>
            <person name="Haavelsrud O.E."/>
            <person name="Gaustad P."/>
        </authorList>
    </citation>
    <scope>NUCLEOTIDE SEQUENCE [LARGE SCALE GENOMIC DNA]</scope>
    <source>
        <strain evidence="8">910700640</strain>
    </source>
</reference>
<feature type="transmembrane region" description="Helical" evidence="7">
    <location>
        <begin position="230"/>
        <end position="250"/>
    </location>
</feature>
<dbReference type="AlphaFoldDB" id="A0A0W0EPJ9"/>
<keyword evidence="3 7" id="KW-0812">Transmembrane</keyword>
<dbReference type="VEuPathDB" id="FungiDB:GW608_M11825"/>